<dbReference type="GeneID" id="97140097"/>
<sequence>MDIENRLRQILKAEAERMKGTPEMRNRILSSISYKGEQKRMKKRLIAGVAAAAIMIPTAGFAGYSYLSDGIFGSQENFVAQGGTKAEYQHVEEKLAQAKRVLNSKEYKEMEALLKEAAGYHAKMAGPDGTLDASRLSEEEKQRYNQLEKELAPYSAKIMAAEESPVDTLTLEESQKLLTFPVRKPTYVPEGYVLRTEVGAVSKDTKERKPVINIYYEKGEEGLGILQQELEDPDDVHLFGTYSNIKEYTLEGFQALYGEKDKRNANGLSLIVPAKGKQSAYHIHVSGPLPKAELEKVALSIVQQ</sequence>
<feature type="coiled-coil region" evidence="1">
    <location>
        <begin position="137"/>
        <end position="164"/>
    </location>
</feature>
<organism evidence="5 6">
    <name type="scientific">Aneurinibacillus thermoaerophilus</name>
    <dbReference type="NCBI Taxonomy" id="143495"/>
    <lineage>
        <taxon>Bacteria</taxon>
        <taxon>Bacillati</taxon>
        <taxon>Bacillota</taxon>
        <taxon>Bacilli</taxon>
        <taxon>Bacillales</taxon>
        <taxon>Paenibacillaceae</taxon>
        <taxon>Aneurinibacillus group</taxon>
        <taxon>Aneurinibacillus</taxon>
    </lineage>
</organism>
<proteinExistence type="predicted"/>
<dbReference type="Pfam" id="PF12207">
    <property type="entry name" value="DUF3600"/>
    <property type="match status" value="1"/>
</dbReference>
<protein>
    <submittedName>
        <fullName evidence="5">DUF3600 domain-containing protein</fullName>
    </submittedName>
</protein>
<feature type="transmembrane region" description="Helical" evidence="2">
    <location>
        <begin position="45"/>
        <end position="67"/>
    </location>
</feature>
<keyword evidence="6" id="KW-1185">Reference proteome</keyword>
<evidence type="ECO:0000256" key="2">
    <source>
        <dbReference type="SAM" id="Phobius"/>
    </source>
</evidence>
<keyword evidence="2" id="KW-0812">Transmembrane</keyword>
<keyword evidence="2" id="KW-0472">Membrane</keyword>
<dbReference type="Pfam" id="PF14285">
    <property type="entry name" value="DUF4367"/>
    <property type="match status" value="1"/>
</dbReference>
<keyword evidence="2" id="KW-1133">Transmembrane helix</keyword>
<evidence type="ECO:0000313" key="5">
    <source>
        <dbReference type="EMBL" id="QYY43077.1"/>
    </source>
</evidence>
<dbReference type="Gene3D" id="1.10.3950.10">
    <property type="entry name" value="putative ecf-type sigma factor negative effector from bacillus cereus"/>
    <property type="match status" value="1"/>
</dbReference>
<dbReference type="Proteomes" id="UP000826616">
    <property type="component" value="Chromosome"/>
</dbReference>
<evidence type="ECO:0000259" key="4">
    <source>
        <dbReference type="Pfam" id="PF14285"/>
    </source>
</evidence>
<gene>
    <name evidence="5" type="ORF">K3F53_01820</name>
</gene>
<evidence type="ECO:0000313" key="6">
    <source>
        <dbReference type="Proteomes" id="UP000826616"/>
    </source>
</evidence>
<name>A0ABX8YBS9_ANETH</name>
<dbReference type="InterPro" id="IPR038267">
    <property type="entry name" value="ECF_sigma_eff"/>
</dbReference>
<reference evidence="5 6" key="1">
    <citation type="submission" date="2021-08" db="EMBL/GenBank/DDBJ databases">
        <title>Complete genome sequence of the strain Aneurinibacillus thermoaerophilus CCM 8960.</title>
        <authorList>
            <person name="Musilova J."/>
            <person name="Kourilova X."/>
            <person name="Pernicova I."/>
            <person name="Bezdicek M."/>
            <person name="Lengerova M."/>
            <person name="Obruca S."/>
            <person name="Sedlar K."/>
        </authorList>
    </citation>
    <scope>NUCLEOTIDE SEQUENCE [LARGE SCALE GENOMIC DNA]</scope>
    <source>
        <strain evidence="5 6">CCM 8960</strain>
    </source>
</reference>
<evidence type="ECO:0000259" key="3">
    <source>
        <dbReference type="Pfam" id="PF12207"/>
    </source>
</evidence>
<dbReference type="InterPro" id="IPR022019">
    <property type="entry name" value="DUF3600"/>
</dbReference>
<dbReference type="InterPro" id="IPR025377">
    <property type="entry name" value="DUF4367"/>
</dbReference>
<evidence type="ECO:0000256" key="1">
    <source>
        <dbReference type="SAM" id="Coils"/>
    </source>
</evidence>
<keyword evidence="1" id="KW-0175">Coiled coil</keyword>
<feature type="domain" description="DUF3600" evidence="3">
    <location>
        <begin position="65"/>
        <end position="177"/>
    </location>
</feature>
<dbReference type="EMBL" id="CP080764">
    <property type="protein sequence ID" value="QYY43077.1"/>
    <property type="molecule type" value="Genomic_DNA"/>
</dbReference>
<feature type="domain" description="DUF4367" evidence="4">
    <location>
        <begin position="184"/>
        <end position="301"/>
    </location>
</feature>
<accession>A0ABX8YBS9</accession>
<dbReference type="RefSeq" id="WP_057900065.1">
    <property type="nucleotide sequence ID" value="NZ_CP080764.1"/>
</dbReference>